<proteinExistence type="predicted"/>
<evidence type="ECO:0000313" key="2">
    <source>
        <dbReference type="Proteomes" id="UP001345219"/>
    </source>
</evidence>
<dbReference type="Proteomes" id="UP001345219">
    <property type="component" value="Chromosome 4"/>
</dbReference>
<name>A0AAN7PNY3_9MYRT</name>
<keyword evidence="2" id="KW-1185">Reference proteome</keyword>
<accession>A0AAN7PNY3</accession>
<reference evidence="1 2" key="1">
    <citation type="journal article" date="2023" name="Hortic Res">
        <title>Pangenome of water caltrop reveals structural variations and asymmetric subgenome divergence after allopolyploidization.</title>
        <authorList>
            <person name="Zhang X."/>
            <person name="Chen Y."/>
            <person name="Wang L."/>
            <person name="Yuan Y."/>
            <person name="Fang M."/>
            <person name="Shi L."/>
            <person name="Lu R."/>
            <person name="Comes H.P."/>
            <person name="Ma Y."/>
            <person name="Chen Y."/>
            <person name="Huang G."/>
            <person name="Zhou Y."/>
            <person name="Zheng Z."/>
            <person name="Qiu Y."/>
        </authorList>
    </citation>
    <scope>NUCLEOTIDE SEQUENCE [LARGE SCALE GENOMIC DNA]</scope>
    <source>
        <tissue evidence="1">Roots</tissue>
    </source>
</reference>
<sequence length="105" mass="12026">MEHKLAEELYSDSLHLSNSEHFPASTVKASNVDDVWEEDGSLRDDSEERLDSSTDLNREWQRRRQQFITIGYGDGLIAGKEDSLPKKVLTMVTRCLFIIEPSKNV</sequence>
<dbReference type="AlphaFoldDB" id="A0AAN7PNY3"/>
<dbReference type="EMBL" id="JAXIOK010000017">
    <property type="protein sequence ID" value="KAK4751594.1"/>
    <property type="molecule type" value="Genomic_DNA"/>
</dbReference>
<dbReference type="InterPro" id="IPR038881">
    <property type="entry name" value="Yae1-like"/>
</dbReference>
<evidence type="ECO:0000313" key="1">
    <source>
        <dbReference type="EMBL" id="KAK4751594.1"/>
    </source>
</evidence>
<dbReference type="PANTHER" id="PTHR18829:SF0">
    <property type="entry name" value="PROTEIN YAE1 HOMOLOG"/>
    <property type="match status" value="1"/>
</dbReference>
<organism evidence="1 2">
    <name type="scientific">Trapa incisa</name>
    <dbReference type="NCBI Taxonomy" id="236973"/>
    <lineage>
        <taxon>Eukaryota</taxon>
        <taxon>Viridiplantae</taxon>
        <taxon>Streptophyta</taxon>
        <taxon>Embryophyta</taxon>
        <taxon>Tracheophyta</taxon>
        <taxon>Spermatophyta</taxon>
        <taxon>Magnoliopsida</taxon>
        <taxon>eudicotyledons</taxon>
        <taxon>Gunneridae</taxon>
        <taxon>Pentapetalae</taxon>
        <taxon>rosids</taxon>
        <taxon>malvids</taxon>
        <taxon>Myrtales</taxon>
        <taxon>Lythraceae</taxon>
        <taxon>Trapa</taxon>
    </lineage>
</organism>
<protein>
    <submittedName>
        <fullName evidence="1">Uncharacterized protein</fullName>
    </submittedName>
</protein>
<gene>
    <name evidence="1" type="ORF">SAY87_005076</name>
</gene>
<comment type="caution">
    <text evidence="1">The sequence shown here is derived from an EMBL/GenBank/DDBJ whole genome shotgun (WGS) entry which is preliminary data.</text>
</comment>
<dbReference type="PANTHER" id="PTHR18829">
    <property type="entry name" value="PROTEIN YAE1 HOMOLOG"/>
    <property type="match status" value="1"/>
</dbReference>